<dbReference type="GO" id="GO:0005886">
    <property type="term" value="C:plasma membrane"/>
    <property type="evidence" value="ECO:0007669"/>
    <property type="project" value="UniProtKB-SubCell"/>
</dbReference>
<evidence type="ECO:0000256" key="2">
    <source>
        <dbReference type="ARBA" id="ARBA00007531"/>
    </source>
</evidence>
<dbReference type="STRING" id="59750.AWC31_25070"/>
<evidence type="ECO:0000256" key="6">
    <source>
        <dbReference type="ARBA" id="ARBA00023136"/>
    </source>
</evidence>
<dbReference type="RefSeq" id="WP_067856529.1">
    <property type="nucleotide sequence ID" value="NZ_LGTW01000026.1"/>
</dbReference>
<dbReference type="Pfam" id="PF05423">
    <property type="entry name" value="Mycobact_memb"/>
    <property type="match status" value="1"/>
</dbReference>
<sequence>MRQRWVPITVVLVLTATGLFIASLRLSHIPDLAIGHSSRPASMAESRVKVISYEVQGPVGAPTTVSYLDESGFARNTTAALPWTLQLETRSLTVTGGVIAQSEAGGLTCRIVIDGAVRDQRQSETQPGAVNCQVLVS</sequence>
<dbReference type="EMBL" id="LGTW01000026">
    <property type="protein sequence ID" value="KWX20583.1"/>
    <property type="molecule type" value="Genomic_DNA"/>
</dbReference>
<evidence type="ECO:0000256" key="5">
    <source>
        <dbReference type="ARBA" id="ARBA00022989"/>
    </source>
</evidence>
<keyword evidence="6" id="KW-0472">Membrane</keyword>
<proteinExistence type="inferred from homology"/>
<name>A0A132PE30_9MYCO</name>
<evidence type="ECO:0008006" key="9">
    <source>
        <dbReference type="Google" id="ProtNLM"/>
    </source>
</evidence>
<evidence type="ECO:0000313" key="8">
    <source>
        <dbReference type="Proteomes" id="UP000070612"/>
    </source>
</evidence>
<protein>
    <recommendedName>
        <fullName evidence="9">Membrane protein MmpS</fullName>
    </recommendedName>
</protein>
<evidence type="ECO:0000256" key="4">
    <source>
        <dbReference type="ARBA" id="ARBA00022692"/>
    </source>
</evidence>
<keyword evidence="5" id="KW-1133">Transmembrane helix</keyword>
<keyword evidence="8" id="KW-1185">Reference proteome</keyword>
<evidence type="ECO:0000256" key="3">
    <source>
        <dbReference type="ARBA" id="ARBA00022475"/>
    </source>
</evidence>
<dbReference type="InterPro" id="IPR008693">
    <property type="entry name" value="MmpS"/>
</dbReference>
<keyword evidence="4" id="KW-0812">Transmembrane</keyword>
<reference evidence="7 8" key="1">
    <citation type="submission" date="2015-07" db="EMBL/GenBank/DDBJ databases">
        <title>A draft genome sequence of Mycobacterium wolinskyi.</title>
        <authorList>
            <person name="de Man T.J."/>
            <person name="Perry K.A."/>
            <person name="Coulliette A.D."/>
            <person name="Jensen B."/>
            <person name="Toney N.C."/>
            <person name="Limbago B.M."/>
            <person name="Noble-Wang J."/>
        </authorList>
    </citation>
    <scope>NUCLEOTIDE SEQUENCE [LARGE SCALE GENOMIC DNA]</scope>
    <source>
        <strain evidence="7 8">CDC_01</strain>
    </source>
</reference>
<evidence type="ECO:0000256" key="1">
    <source>
        <dbReference type="ARBA" id="ARBA00004236"/>
    </source>
</evidence>
<dbReference type="PATRIC" id="fig|59750.3.peg.3838"/>
<comment type="subcellular location">
    <subcellularLocation>
        <location evidence="1">Cell membrane</location>
    </subcellularLocation>
</comment>
<gene>
    <name evidence="7" type="ORF">AFM11_29730</name>
</gene>
<keyword evidence="3" id="KW-1003">Cell membrane</keyword>
<dbReference type="InterPro" id="IPR038468">
    <property type="entry name" value="MmpS_C"/>
</dbReference>
<evidence type="ECO:0000313" key="7">
    <source>
        <dbReference type="EMBL" id="KWX20583.1"/>
    </source>
</evidence>
<organism evidence="7 8">
    <name type="scientific">Mycolicibacterium wolinskyi</name>
    <dbReference type="NCBI Taxonomy" id="59750"/>
    <lineage>
        <taxon>Bacteria</taxon>
        <taxon>Bacillati</taxon>
        <taxon>Actinomycetota</taxon>
        <taxon>Actinomycetes</taxon>
        <taxon>Mycobacteriales</taxon>
        <taxon>Mycobacteriaceae</taxon>
        <taxon>Mycolicibacterium</taxon>
    </lineage>
</organism>
<comment type="caution">
    <text evidence="7">The sequence shown here is derived from an EMBL/GenBank/DDBJ whole genome shotgun (WGS) entry which is preliminary data.</text>
</comment>
<dbReference type="Proteomes" id="UP000070612">
    <property type="component" value="Unassembled WGS sequence"/>
</dbReference>
<dbReference type="AlphaFoldDB" id="A0A132PE30"/>
<accession>A0A132PE30</accession>
<comment type="similarity">
    <text evidence="2">Belongs to the MmpS family.</text>
</comment>
<dbReference type="Gene3D" id="2.60.40.2880">
    <property type="entry name" value="MmpS1-5, C-terminal soluble domain"/>
    <property type="match status" value="1"/>
</dbReference>